<dbReference type="EMBL" id="KV000525">
    <property type="protein sequence ID" value="KZV40144.1"/>
    <property type="molecule type" value="Genomic_DNA"/>
</dbReference>
<sequence>MTYSHTPHAAADRPSPPAAVAIAGFSRDRTCFDHRDEENPFVLKSVRSSSADLWRKIVSVVDLIDDLPPPTV</sequence>
<name>A0A2Z7C0F7_9LAMI</name>
<reference evidence="1 2" key="1">
    <citation type="journal article" date="2015" name="Proc. Natl. Acad. Sci. U.S.A.">
        <title>The resurrection genome of Boea hygrometrica: A blueprint for survival of dehydration.</title>
        <authorList>
            <person name="Xiao L."/>
            <person name="Yang G."/>
            <person name="Zhang L."/>
            <person name="Yang X."/>
            <person name="Zhao S."/>
            <person name="Ji Z."/>
            <person name="Zhou Q."/>
            <person name="Hu M."/>
            <person name="Wang Y."/>
            <person name="Chen M."/>
            <person name="Xu Y."/>
            <person name="Jin H."/>
            <person name="Xiao X."/>
            <person name="Hu G."/>
            <person name="Bao F."/>
            <person name="Hu Y."/>
            <person name="Wan P."/>
            <person name="Li L."/>
            <person name="Deng X."/>
            <person name="Kuang T."/>
            <person name="Xiang C."/>
            <person name="Zhu J.K."/>
            <person name="Oliver M.J."/>
            <person name="He Y."/>
        </authorList>
    </citation>
    <scope>NUCLEOTIDE SEQUENCE [LARGE SCALE GENOMIC DNA]</scope>
    <source>
        <strain evidence="2">cv. XS01</strain>
    </source>
</reference>
<dbReference type="AlphaFoldDB" id="A0A2Z7C0F7"/>
<evidence type="ECO:0000313" key="2">
    <source>
        <dbReference type="Proteomes" id="UP000250235"/>
    </source>
</evidence>
<proteinExistence type="predicted"/>
<gene>
    <name evidence="1" type="ORF">F511_39993</name>
</gene>
<dbReference type="Proteomes" id="UP000250235">
    <property type="component" value="Unassembled WGS sequence"/>
</dbReference>
<protein>
    <submittedName>
        <fullName evidence="1">Uncharacterized protein</fullName>
    </submittedName>
</protein>
<keyword evidence="2" id="KW-1185">Reference proteome</keyword>
<accession>A0A2Z7C0F7</accession>
<organism evidence="1 2">
    <name type="scientific">Dorcoceras hygrometricum</name>
    <dbReference type="NCBI Taxonomy" id="472368"/>
    <lineage>
        <taxon>Eukaryota</taxon>
        <taxon>Viridiplantae</taxon>
        <taxon>Streptophyta</taxon>
        <taxon>Embryophyta</taxon>
        <taxon>Tracheophyta</taxon>
        <taxon>Spermatophyta</taxon>
        <taxon>Magnoliopsida</taxon>
        <taxon>eudicotyledons</taxon>
        <taxon>Gunneridae</taxon>
        <taxon>Pentapetalae</taxon>
        <taxon>asterids</taxon>
        <taxon>lamiids</taxon>
        <taxon>Lamiales</taxon>
        <taxon>Gesneriaceae</taxon>
        <taxon>Didymocarpoideae</taxon>
        <taxon>Trichosporeae</taxon>
        <taxon>Loxocarpinae</taxon>
        <taxon>Dorcoceras</taxon>
    </lineage>
</organism>
<evidence type="ECO:0000313" key="1">
    <source>
        <dbReference type="EMBL" id="KZV40144.1"/>
    </source>
</evidence>